<feature type="transmembrane region" description="Helical" evidence="1">
    <location>
        <begin position="36"/>
        <end position="57"/>
    </location>
</feature>
<keyword evidence="3" id="KW-1185">Reference proteome</keyword>
<accession>A0A2T0XEB3</accession>
<dbReference type="EMBL" id="PVTV01000015">
    <property type="protein sequence ID" value="PRY97283.1"/>
    <property type="molecule type" value="Genomic_DNA"/>
</dbReference>
<feature type="transmembrane region" description="Helical" evidence="1">
    <location>
        <begin position="92"/>
        <end position="112"/>
    </location>
</feature>
<evidence type="ECO:0000313" key="2">
    <source>
        <dbReference type="EMBL" id="PRY97283.1"/>
    </source>
</evidence>
<sequence length="305" mass="35014">MLAKTNPKCLNKIINNVLLGILTVVHYLRYLINRTLVVASVSFVLCYILVMYAYPWIASSPREMFWFLPIDWITSHWPYVRSIWFNWQSFNGGVIGGLLALIASGVVFYVSIHVDNKNRKRLLFAERTFLAESLSENFLPYFKTCVLFLNVVENRRSFDGTFDQSTSLPFELPRAPRDKETFVRCISVSDGENAEFISGYILKLQIFHARLRTTNEAFGKQGLVITSSNIRSCIFDLVELFAMTGKLMQHARGHSDSLHLNYEDFYNGMQSSNLDITSLADDYEADGYIKTVLKRGWSPMPIAFF</sequence>
<protein>
    <submittedName>
        <fullName evidence="2">Uncharacterized protein</fullName>
    </submittedName>
</protein>
<keyword evidence="1" id="KW-0472">Membrane</keyword>
<comment type="caution">
    <text evidence="2">The sequence shown here is derived from an EMBL/GenBank/DDBJ whole genome shotgun (WGS) entry which is preliminary data.</text>
</comment>
<reference evidence="2 3" key="1">
    <citation type="submission" date="2018-03" db="EMBL/GenBank/DDBJ databases">
        <title>Genomic Encyclopedia of Type Strains, Phase III (KMG-III): the genomes of soil and plant-associated and newly described type strains.</title>
        <authorList>
            <person name="Whitman W."/>
        </authorList>
    </citation>
    <scope>NUCLEOTIDE SEQUENCE [LARGE SCALE GENOMIC DNA]</scope>
    <source>
        <strain evidence="2 3">MWH-P2sevCIIIb</strain>
    </source>
</reference>
<organism evidence="2 3">
    <name type="scientific">Jezberella montanilacus</name>
    <dbReference type="NCBI Taxonomy" id="323426"/>
    <lineage>
        <taxon>Bacteria</taxon>
        <taxon>Pseudomonadati</taxon>
        <taxon>Pseudomonadota</taxon>
        <taxon>Betaproteobacteria</taxon>
        <taxon>Burkholderiales</taxon>
        <taxon>Alcaligenaceae</taxon>
        <taxon>Jezberella</taxon>
    </lineage>
</organism>
<keyword evidence="1" id="KW-0812">Transmembrane</keyword>
<proteinExistence type="predicted"/>
<evidence type="ECO:0000256" key="1">
    <source>
        <dbReference type="SAM" id="Phobius"/>
    </source>
</evidence>
<keyword evidence="1" id="KW-1133">Transmembrane helix</keyword>
<dbReference type="AlphaFoldDB" id="A0A2T0XEB3"/>
<name>A0A2T0XEB3_9BURK</name>
<evidence type="ECO:0000313" key="3">
    <source>
        <dbReference type="Proteomes" id="UP000238308"/>
    </source>
</evidence>
<gene>
    <name evidence="2" type="ORF">BCM14_2428</name>
</gene>
<dbReference type="Proteomes" id="UP000238308">
    <property type="component" value="Unassembled WGS sequence"/>
</dbReference>